<protein>
    <submittedName>
        <fullName evidence="1">Uncharacterized protein</fullName>
    </submittedName>
</protein>
<keyword evidence="2" id="KW-1185">Reference proteome</keyword>
<gene>
    <name evidence="1" type="ORF">OV079_31445</name>
</gene>
<accession>A0A9X3J0F6</accession>
<evidence type="ECO:0000313" key="1">
    <source>
        <dbReference type="EMBL" id="MCY1010000.1"/>
    </source>
</evidence>
<comment type="caution">
    <text evidence="1">The sequence shown here is derived from an EMBL/GenBank/DDBJ whole genome shotgun (WGS) entry which is preliminary data.</text>
</comment>
<dbReference type="Proteomes" id="UP001150924">
    <property type="component" value="Unassembled WGS sequence"/>
</dbReference>
<organism evidence="1 2">
    <name type="scientific">Nannocystis pusilla</name>
    <dbReference type="NCBI Taxonomy" id="889268"/>
    <lineage>
        <taxon>Bacteria</taxon>
        <taxon>Pseudomonadati</taxon>
        <taxon>Myxococcota</taxon>
        <taxon>Polyangia</taxon>
        <taxon>Nannocystales</taxon>
        <taxon>Nannocystaceae</taxon>
        <taxon>Nannocystis</taxon>
    </lineage>
</organism>
<proteinExistence type="predicted"/>
<name>A0A9X3J0F6_9BACT</name>
<sequence>MQVGEGVIGIGLDSSELAELGIDALTDAADPSFACSDNNWKPAWAAAEEQVLALVNQWRAAGAVCGGVSMPPVPPVAGQAQLAALPAITRRTWGSTTS</sequence>
<dbReference type="AlphaFoldDB" id="A0A9X3J0F6"/>
<dbReference type="RefSeq" id="WP_267772779.1">
    <property type="nucleotide sequence ID" value="NZ_JAPNKE010000002.1"/>
</dbReference>
<dbReference type="EMBL" id="JAPNKE010000002">
    <property type="protein sequence ID" value="MCY1010000.1"/>
    <property type="molecule type" value="Genomic_DNA"/>
</dbReference>
<evidence type="ECO:0000313" key="2">
    <source>
        <dbReference type="Proteomes" id="UP001150924"/>
    </source>
</evidence>
<reference evidence="1" key="1">
    <citation type="submission" date="2022-11" db="EMBL/GenBank/DDBJ databases">
        <title>Minimal conservation of predation-associated metabolite biosynthetic gene clusters underscores biosynthetic potential of Myxococcota including descriptions for ten novel species: Archangium lansinium sp. nov., Myxococcus landrumus sp. nov., Nannocystis bai.</title>
        <authorList>
            <person name="Ahearne A."/>
            <person name="Stevens C."/>
            <person name="Phillips K."/>
        </authorList>
    </citation>
    <scope>NUCLEOTIDE SEQUENCE</scope>
    <source>
        <strain evidence="1">Na p29</strain>
    </source>
</reference>